<dbReference type="PANTHER" id="PTHR39639:SF1">
    <property type="entry name" value="DUF262 DOMAIN-CONTAINING PROTEIN"/>
    <property type="match status" value="1"/>
</dbReference>
<feature type="domain" description="GmrSD restriction endonucleases N-terminal" evidence="1">
    <location>
        <begin position="24"/>
        <end position="161"/>
    </location>
</feature>
<accession>A0A7T4FM96</accession>
<evidence type="ECO:0000259" key="1">
    <source>
        <dbReference type="Pfam" id="PF03235"/>
    </source>
</evidence>
<name>A0A7T4FM96_9FUSO</name>
<dbReference type="AlphaFoldDB" id="A0A7T4FM96"/>
<dbReference type="InterPro" id="IPR004919">
    <property type="entry name" value="GmrSD_N"/>
</dbReference>
<dbReference type="RefSeq" id="WP_198480057.1">
    <property type="nucleotide sequence ID" value="NZ_CP066022.1"/>
</dbReference>
<gene>
    <name evidence="2" type="ORF">I6H56_07085</name>
</gene>
<dbReference type="PANTHER" id="PTHR39639">
    <property type="entry name" value="CHROMOSOME 16, WHOLE GENOME SHOTGUN SEQUENCE"/>
    <property type="match status" value="1"/>
</dbReference>
<dbReference type="Proteomes" id="UP000595577">
    <property type="component" value="Chromosome"/>
</dbReference>
<evidence type="ECO:0000313" key="3">
    <source>
        <dbReference type="Proteomes" id="UP000595577"/>
    </source>
</evidence>
<evidence type="ECO:0000313" key="2">
    <source>
        <dbReference type="EMBL" id="QQB73083.1"/>
    </source>
</evidence>
<organism evidence="2 3">
    <name type="scientific">Fusobacterium canifelinum</name>
    <dbReference type="NCBI Taxonomy" id="285729"/>
    <lineage>
        <taxon>Bacteria</taxon>
        <taxon>Fusobacteriati</taxon>
        <taxon>Fusobacteriota</taxon>
        <taxon>Fusobacteriia</taxon>
        <taxon>Fusobacteriales</taxon>
        <taxon>Fusobacteriaceae</taxon>
        <taxon>Fusobacterium</taxon>
    </lineage>
</organism>
<dbReference type="Pfam" id="PF03235">
    <property type="entry name" value="GmrSD_N"/>
    <property type="match status" value="1"/>
</dbReference>
<sequence length="412" mass="49348">MITEGQLSFTQSQLKIIDIYNWLEGNTLQYKIKIQRNSAWKDLDREELIDTIINGYPIPPIFISSGNLCETEDNKFKNVYYVLDGRQRLETIQNYINKNFSYKGKLYSEISTEERKKFLNYYIPLMTIDDSNIVNLKEIFRRLNKTAIKLNKIEITSSQYFEFSFMIFSKLAVTTKNCTKEIKNYIKETKELYSNEEIDSETIEDSFEELIDETTENGIININKLDLELKEYEDILKNNEDVYEIFNNTLLFLPYEINRQVNLQHFLNIFITILNDEYAISRSVDVTKSNKWRKKIEELSSSESKKMIVEKYIKFKDICSYTKKFLEKLPIDSPFYNKSSLYTFLVYFYYNLDFIQKNFSLEDVVKKLDIYLSNKKDEKVYKKLVQDQVNEKNIRLKRYEILEKIFNPEQNK</sequence>
<protein>
    <submittedName>
        <fullName evidence="2">DUF262 domain-containing protein</fullName>
    </submittedName>
</protein>
<proteinExistence type="predicted"/>
<dbReference type="EMBL" id="CP066022">
    <property type="protein sequence ID" value="QQB73083.1"/>
    <property type="molecule type" value="Genomic_DNA"/>
</dbReference>
<reference evidence="2 3" key="1">
    <citation type="submission" date="2020-12" db="EMBL/GenBank/DDBJ databases">
        <title>FDA dAtabase for Regulatory Grade micrObial Sequences (FDA-ARGOS): Supporting development and validation of Infectious Disease Dx tests.</title>
        <authorList>
            <person name="Sproer C."/>
            <person name="Gronow S."/>
            <person name="Severitt S."/>
            <person name="Schroder I."/>
            <person name="Tallon L."/>
            <person name="Sadzewicz L."/>
            <person name="Zhao X."/>
            <person name="Boylan J."/>
            <person name="Ott S."/>
            <person name="Bowen H."/>
            <person name="Vavikolanu K."/>
            <person name="Mehta A."/>
            <person name="Aluvathingal J."/>
            <person name="Nadendla S."/>
            <person name="Lowell S."/>
            <person name="Myers T."/>
            <person name="Yan Y."/>
            <person name="Sichtig H."/>
        </authorList>
    </citation>
    <scope>NUCLEOTIDE SEQUENCE [LARGE SCALE GENOMIC DNA]</scope>
    <source>
        <strain evidence="2 3">FDAARGOS_999</strain>
    </source>
</reference>